<proteinExistence type="predicted"/>
<dbReference type="Gene3D" id="2.60.120.1440">
    <property type="match status" value="1"/>
</dbReference>
<evidence type="ECO:0000259" key="3">
    <source>
        <dbReference type="Pfam" id="PF16220"/>
    </source>
</evidence>
<evidence type="ECO:0000259" key="2">
    <source>
        <dbReference type="Pfam" id="PF04773"/>
    </source>
</evidence>
<dbReference type="PANTHER" id="PTHR30273">
    <property type="entry name" value="PERIPLASMIC SIGNAL SENSOR AND SIGMA FACTOR ACTIVATOR FECR-RELATED"/>
    <property type="match status" value="1"/>
</dbReference>
<dbReference type="PANTHER" id="PTHR30273:SF2">
    <property type="entry name" value="PROTEIN FECR"/>
    <property type="match status" value="1"/>
</dbReference>
<dbReference type="InterPro" id="IPR032623">
    <property type="entry name" value="FecR_N"/>
</dbReference>
<dbReference type="Pfam" id="PF04773">
    <property type="entry name" value="FecR"/>
    <property type="match status" value="1"/>
</dbReference>
<reference evidence="4 5" key="1">
    <citation type="journal article" date="2015" name="Genome Announc.">
        <title>Complete Genome Sequence of Cupriavidus basilensis 4G11, Isolated from the Oak Ridge Field Research Center Site.</title>
        <authorList>
            <person name="Ray J."/>
            <person name="Waters R.J."/>
            <person name="Skerker J.M."/>
            <person name="Kuehl J.V."/>
            <person name="Price M.N."/>
            <person name="Huang J."/>
            <person name="Chakraborty R."/>
            <person name="Arkin A.P."/>
            <person name="Deutschbauer A."/>
        </authorList>
    </citation>
    <scope>NUCLEOTIDE SEQUENCE [LARGE SCALE GENOMIC DNA]</scope>
    <source>
        <strain evidence="4">4G11</strain>
    </source>
</reference>
<feature type="domain" description="FecR N-terminal" evidence="3">
    <location>
        <begin position="30"/>
        <end position="72"/>
    </location>
</feature>
<organism evidence="4 5">
    <name type="scientific">Cupriavidus basilensis</name>
    <dbReference type="NCBI Taxonomy" id="68895"/>
    <lineage>
        <taxon>Bacteria</taxon>
        <taxon>Pseudomonadati</taxon>
        <taxon>Pseudomonadota</taxon>
        <taxon>Betaproteobacteria</taxon>
        <taxon>Burkholderiales</taxon>
        <taxon>Burkholderiaceae</taxon>
        <taxon>Cupriavidus</taxon>
    </lineage>
</organism>
<evidence type="ECO:0000313" key="5">
    <source>
        <dbReference type="Proteomes" id="UP000031843"/>
    </source>
</evidence>
<dbReference type="STRING" id="68895.RR42_s1676"/>
<gene>
    <name evidence="4" type="ORF">RR42_s1676</name>
</gene>
<keyword evidence="5" id="KW-1185">Reference proteome</keyword>
<dbReference type="PIRSF" id="PIRSF018266">
    <property type="entry name" value="FecR"/>
    <property type="match status" value="1"/>
</dbReference>
<dbReference type="AlphaFoldDB" id="A0A0C4YMI7"/>
<dbReference type="InterPro" id="IPR012373">
    <property type="entry name" value="Ferrdict_sens_TM"/>
</dbReference>
<evidence type="ECO:0000256" key="1">
    <source>
        <dbReference type="SAM" id="MobiDB-lite"/>
    </source>
</evidence>
<dbReference type="InterPro" id="IPR006860">
    <property type="entry name" value="FecR"/>
</dbReference>
<name>A0A0C4YMI7_9BURK</name>
<feature type="region of interest" description="Disordered" evidence="1">
    <location>
        <begin position="1"/>
        <end position="23"/>
    </location>
</feature>
<dbReference type="EMBL" id="CP010537">
    <property type="protein sequence ID" value="AJG23264.1"/>
    <property type="molecule type" value="Genomic_DNA"/>
</dbReference>
<dbReference type="RefSeq" id="WP_082055136.1">
    <property type="nucleotide sequence ID" value="NZ_CP010537.1"/>
</dbReference>
<accession>A0A0C4YMI7</accession>
<dbReference type="KEGG" id="cbw:RR42_s1676"/>
<protein>
    <submittedName>
        <fullName evidence="4">Putative transmembrane sensor</fullName>
    </submittedName>
</protein>
<dbReference type="Pfam" id="PF16220">
    <property type="entry name" value="DUF4880"/>
    <property type="match status" value="1"/>
</dbReference>
<dbReference type="Proteomes" id="UP000031843">
    <property type="component" value="Chromosome secondary"/>
</dbReference>
<keyword evidence="4" id="KW-0812">Transmembrane</keyword>
<dbReference type="OrthoDB" id="1100567at2"/>
<sequence>MPVSDSARPGDPTATPGPETPIPIPARIVDQAIHWMVKLDFGEASATTRKAFAQWRDANPLHALAWQRVQALRTDFSGMPPALALLTLQAADARRGVGGLKRRQALKVLALAGISVVTAASVRELAPWQGLVADASTATGEQRTMRLADGSTIVLNTDTAINTVLGAERRLVTLRRGEILVTTGHDDGFAAGSAAVRPFWVQTPFGSLRALGTRFVVRIEDERARVTVQEGAVELHPAAGGATHVARTGTTWWLAKAGSMPATAQPFEADGWADGVIAGKDMRLADVLAELSRYRTGHIACDPRVADLRISGAYHVRDTDRVLRFLMQAQPIAVAYRTRFWVSVGPAGGH</sequence>
<keyword evidence="4" id="KW-0472">Membrane</keyword>
<evidence type="ECO:0000313" key="4">
    <source>
        <dbReference type="EMBL" id="AJG23264.1"/>
    </source>
</evidence>
<feature type="domain" description="FecR protein" evidence="2">
    <location>
        <begin position="134"/>
        <end position="234"/>
    </location>
</feature>
<dbReference type="GO" id="GO:0016989">
    <property type="term" value="F:sigma factor antagonist activity"/>
    <property type="evidence" value="ECO:0007669"/>
    <property type="project" value="TreeGrafter"/>
</dbReference>